<dbReference type="RefSeq" id="WP_034731534.1">
    <property type="nucleotide sequence ID" value="NZ_JPIN01000005.1"/>
</dbReference>
<evidence type="ECO:0000313" key="2">
    <source>
        <dbReference type="EMBL" id="KFZ29121.1"/>
    </source>
</evidence>
<dbReference type="Proteomes" id="UP000053718">
    <property type="component" value="Unassembled WGS sequence"/>
</dbReference>
<gene>
    <name evidence="2" type="ORF">IDAT_05450</name>
</gene>
<proteinExistence type="predicted"/>
<keyword evidence="1" id="KW-0732">Signal</keyword>
<dbReference type="EMBL" id="JPIN01000005">
    <property type="protein sequence ID" value="KFZ29121.1"/>
    <property type="molecule type" value="Genomic_DNA"/>
</dbReference>
<feature type="chain" id="PRO_5001905758" evidence="1">
    <location>
        <begin position="26"/>
        <end position="361"/>
    </location>
</feature>
<keyword evidence="3" id="KW-1185">Reference proteome</keyword>
<evidence type="ECO:0000313" key="3">
    <source>
        <dbReference type="Proteomes" id="UP000053718"/>
    </source>
</evidence>
<protein>
    <submittedName>
        <fullName evidence="2">Uncharacterized protein</fullName>
    </submittedName>
</protein>
<accession>A0A094J949</accession>
<feature type="signal peptide" evidence="1">
    <location>
        <begin position="1"/>
        <end position="25"/>
    </location>
</feature>
<name>A0A094J949_9GAMM</name>
<comment type="caution">
    <text evidence="2">The sequence shown here is derived from an EMBL/GenBank/DDBJ whole genome shotgun (WGS) entry which is preliminary data.</text>
</comment>
<organism evidence="2 3">
    <name type="scientific">Pseudidiomarina atlantica</name>
    <dbReference type="NCBI Taxonomy" id="1517416"/>
    <lineage>
        <taxon>Bacteria</taxon>
        <taxon>Pseudomonadati</taxon>
        <taxon>Pseudomonadota</taxon>
        <taxon>Gammaproteobacteria</taxon>
        <taxon>Alteromonadales</taxon>
        <taxon>Idiomarinaceae</taxon>
        <taxon>Pseudidiomarina</taxon>
    </lineage>
</organism>
<dbReference type="STRING" id="1517416.IDAT_05450"/>
<evidence type="ECO:0000256" key="1">
    <source>
        <dbReference type="SAM" id="SignalP"/>
    </source>
</evidence>
<reference evidence="2 3" key="1">
    <citation type="submission" date="2014-06" db="EMBL/GenBank/DDBJ databases">
        <title>Draft genome sequence of Idiomarina sp. MCCC 1A10513.</title>
        <authorList>
            <person name="Du J."/>
            <person name="Lai Q."/>
            <person name="Shao Z."/>
        </authorList>
    </citation>
    <scope>NUCLEOTIDE SEQUENCE [LARGE SCALE GENOMIC DNA]</scope>
    <source>
        <strain evidence="2 3">MCCC 1A10513</strain>
    </source>
</reference>
<dbReference type="OrthoDB" id="6235255at2"/>
<sequence length="361" mass="38941">MNTKQIAALGVVFIASAGITVAANAQVGTGETNVKVEGFFTGTYSNNSLPTGITAEMLPLAFELSIEQDLIAPMIVETFGTVDRYEGVEQTFTVKVFDEVGNVIYEEARSSLDGEPDLFSVATSLALPQALQAPPREGFATQLHFADEAGYRRLDLYLGAVSEFYFWDGGPFSAEENMAFFQPEPLFASYGGFPTFRVGENLQPIDLYVDRSTPPNFGDNPTNGIPEENPDDYFAVFYGYTTTISALIQDLDGDGIPDETDSCVESLTNETVVFGGGYDSGVTNQVDESGCTIMDRYAACDAEAPPMPPAGPVFSAFTGPSYCETQVAYGLQSEGMIDFTDSRMLRKALYDAYRSGTMGPG</sequence>
<dbReference type="AlphaFoldDB" id="A0A094J949"/>